<accession>A0A1P9X1U4</accession>
<sequence>MYYTHRLRANLQEWRNRLYKSNYENFPNNLNFFRSKLKDIPILNSILQQAISEYPVEESVLEIIAKQEYRYENEHFRTENHAQLAALLYQRVEKFFDLGYHYSNLLPYGSNSYSERVSEFMETHIDPIVNFLQDSLEETNFTLYLLEKYKARTEWFKHHDLLTAYNQVQDKQYEQVFDDDLRLFLFDQGIDYPFSTPKSSSGRADIIGNLDSNDPLVLEVKVYDSQKGYRKNRIIDGFAQIVKYANDYNKNVGYLIVFNIDPIEIRIAGAESKKDNAFPNRIYFNEKTYFIVFVNLNFDRSASKLGQLKVETINEGELFQNLVQED</sequence>
<keyword evidence="2" id="KW-1185">Reference proteome</keyword>
<dbReference type="EMBL" id="CP014263">
    <property type="protein sequence ID" value="AQG81568.1"/>
    <property type="molecule type" value="Genomic_DNA"/>
</dbReference>
<organism evidence="1 2">
    <name type="scientific">Spirosoma montaniterrae</name>
    <dbReference type="NCBI Taxonomy" id="1178516"/>
    <lineage>
        <taxon>Bacteria</taxon>
        <taxon>Pseudomonadati</taxon>
        <taxon>Bacteroidota</taxon>
        <taxon>Cytophagia</taxon>
        <taxon>Cytophagales</taxon>
        <taxon>Cytophagaceae</taxon>
        <taxon>Spirosoma</taxon>
    </lineage>
</organism>
<dbReference type="AlphaFoldDB" id="A0A1P9X1U4"/>
<dbReference type="Proteomes" id="UP000187941">
    <property type="component" value="Chromosome"/>
</dbReference>
<protein>
    <recommendedName>
        <fullName evidence="3">Restriction endonuclease</fullName>
    </recommendedName>
</protein>
<evidence type="ECO:0008006" key="3">
    <source>
        <dbReference type="Google" id="ProtNLM"/>
    </source>
</evidence>
<dbReference type="STRING" id="1178516.AWR27_20995"/>
<proteinExistence type="predicted"/>
<gene>
    <name evidence="1" type="ORF">AWR27_20995</name>
</gene>
<evidence type="ECO:0000313" key="1">
    <source>
        <dbReference type="EMBL" id="AQG81568.1"/>
    </source>
</evidence>
<dbReference type="OrthoDB" id="1452260at2"/>
<name>A0A1P9X1U4_9BACT</name>
<dbReference type="KEGG" id="smon:AWR27_20995"/>
<evidence type="ECO:0000313" key="2">
    <source>
        <dbReference type="Proteomes" id="UP000187941"/>
    </source>
</evidence>
<reference evidence="1 2" key="1">
    <citation type="submission" date="2016-01" db="EMBL/GenBank/DDBJ databases">
        <authorList>
            <person name="Oliw E.H."/>
        </authorList>
    </citation>
    <scope>NUCLEOTIDE SEQUENCE [LARGE SCALE GENOMIC DNA]</scope>
    <source>
        <strain evidence="1 2">DY10</strain>
    </source>
</reference>